<accession>A0A1N6K5U3</accession>
<dbReference type="Pfam" id="PF09350">
    <property type="entry name" value="DJC28_CD"/>
    <property type="match status" value="1"/>
</dbReference>
<evidence type="ECO:0000259" key="2">
    <source>
        <dbReference type="Pfam" id="PF09350"/>
    </source>
</evidence>
<evidence type="ECO:0000313" key="4">
    <source>
        <dbReference type="Proteomes" id="UP000184693"/>
    </source>
</evidence>
<sequence length="113" mass="12688">MANPRTLDEQIAESIRRSQESGELQTAKDWGKRTAYADGYEETPEEYRMAFKALKDSGYVPAEVEMMKALADKRARLSTIDASSSEALALKREISELQLKVSVRLENIARGGY</sequence>
<dbReference type="InterPro" id="IPR018961">
    <property type="entry name" value="DnaJ_homolog_subfam-C_membr-28"/>
</dbReference>
<evidence type="ECO:0000313" key="3">
    <source>
        <dbReference type="EMBL" id="SIO51687.1"/>
    </source>
</evidence>
<dbReference type="RefSeq" id="WP_074267950.1">
    <property type="nucleotide sequence ID" value="NZ_FSRM01000002.1"/>
</dbReference>
<organism evidence="3 4">
    <name type="scientific">Paraburkholderia phenazinium</name>
    <dbReference type="NCBI Taxonomy" id="60549"/>
    <lineage>
        <taxon>Bacteria</taxon>
        <taxon>Pseudomonadati</taxon>
        <taxon>Pseudomonadota</taxon>
        <taxon>Betaproteobacteria</taxon>
        <taxon>Burkholderiales</taxon>
        <taxon>Burkholderiaceae</taxon>
        <taxon>Paraburkholderia</taxon>
    </lineage>
</organism>
<dbReference type="EMBL" id="FSRM01000002">
    <property type="protein sequence ID" value="SIO51687.1"/>
    <property type="molecule type" value="Genomic_DNA"/>
</dbReference>
<gene>
    <name evidence="3" type="ORF">SAMN05444168_6059</name>
</gene>
<reference evidence="3 4" key="1">
    <citation type="submission" date="2016-11" db="EMBL/GenBank/DDBJ databases">
        <authorList>
            <person name="Jaros S."/>
            <person name="Januszkiewicz K."/>
            <person name="Wedrychowicz H."/>
        </authorList>
    </citation>
    <scope>NUCLEOTIDE SEQUENCE [LARGE SCALE GENOMIC DNA]</scope>
    <source>
        <strain evidence="3 4">GAS86</strain>
    </source>
</reference>
<dbReference type="Proteomes" id="UP000184693">
    <property type="component" value="Unassembled WGS sequence"/>
</dbReference>
<dbReference type="OrthoDB" id="9798476at2"/>
<name>A0A1N6K5U3_9BURK</name>
<evidence type="ECO:0000256" key="1">
    <source>
        <dbReference type="SAM" id="MobiDB-lite"/>
    </source>
</evidence>
<feature type="domain" description="DnaJ homologue subfamily C member 28 conserved" evidence="2">
    <location>
        <begin position="13"/>
        <end position="77"/>
    </location>
</feature>
<proteinExistence type="predicted"/>
<protein>
    <recommendedName>
        <fullName evidence="2">DnaJ homologue subfamily C member 28 conserved domain-containing protein</fullName>
    </recommendedName>
</protein>
<dbReference type="AlphaFoldDB" id="A0A1N6K5U3"/>
<feature type="region of interest" description="Disordered" evidence="1">
    <location>
        <begin position="1"/>
        <end position="28"/>
    </location>
</feature>